<dbReference type="EMBL" id="JANFQO010000001">
    <property type="protein sequence ID" value="MCQ4163105.1"/>
    <property type="molecule type" value="Genomic_DNA"/>
</dbReference>
<feature type="transmembrane region" description="Helical" evidence="9">
    <location>
        <begin position="307"/>
        <end position="325"/>
    </location>
</feature>
<dbReference type="Pfam" id="PF00361">
    <property type="entry name" value="Proton_antipo_M"/>
    <property type="match status" value="1"/>
</dbReference>
<feature type="transmembrane region" description="Helical" evidence="9">
    <location>
        <begin position="283"/>
        <end position="300"/>
    </location>
</feature>
<feature type="transmembrane region" description="Helical" evidence="9">
    <location>
        <begin position="6"/>
        <end position="26"/>
    </location>
</feature>
<feature type="transmembrane region" description="Helical" evidence="9">
    <location>
        <begin position="478"/>
        <end position="498"/>
    </location>
</feature>
<feature type="transmembrane region" description="Helical" evidence="9">
    <location>
        <begin position="438"/>
        <end position="458"/>
    </location>
</feature>
<dbReference type="RefSeq" id="WP_255910091.1">
    <property type="nucleotide sequence ID" value="NZ_JANFQO010000001.1"/>
</dbReference>
<feature type="transmembrane region" description="Helical" evidence="9">
    <location>
        <begin position="395"/>
        <end position="418"/>
    </location>
</feature>
<proteinExistence type="inferred from homology"/>
<feature type="transmembrane region" description="Helical" evidence="9">
    <location>
        <begin position="121"/>
        <end position="145"/>
    </location>
</feature>
<feature type="transmembrane region" description="Helical" evidence="9">
    <location>
        <begin position="331"/>
        <end position="352"/>
    </location>
</feature>
<gene>
    <name evidence="11" type="ORF">NM961_00065</name>
</gene>
<feature type="transmembrane region" description="Helical" evidence="9">
    <location>
        <begin position="208"/>
        <end position="227"/>
    </location>
</feature>
<dbReference type="InterPro" id="IPR050586">
    <property type="entry name" value="CPA3_Na-H_Antiporter_D"/>
</dbReference>
<keyword evidence="5 9" id="KW-1133">Transmembrane helix</keyword>
<accession>A0ABT1QKP4</accession>
<sequence>MTTLMPALMIAPVLLPLVSAAVLLLIGGKRGRLRSLINVAATGAGLIVAALLLREVESGGVAVYLASNWQAPFGIVLVADRLSVLMLVLVGLVSTGAALYAEAGWSRAGSYFHPLFQMQLLGLNGAFLTGDLFNLFVFFEVLLAASYGLQLHGSGWTRVRSGMHYIAVNLLASSLFLIGLAVLYGVMGTLSMADIADKLPLVPERDRGLLHASAAILAVAFLIKGAIWPLNAWLVPAYTAAGAPVAALFVLMTKVGFYAVLRLWTLLFSADAGASAYFGGGVLLAGGLLTLALGSAGLVASIRLERIAAFSVIASAGVLMAALGMHSTALVAAALFYLVSATLSASALFLLVELVRRSGAGSSAPDPEPDTTPEEDDNLDDDQLPLIGRVFPVSLALLGLAFIASALLVAGLPPLSGFLAKVALLSAAADTEGGISRAAWVLIALLLLSGLFSTIALARAGIRHFWSRGGQVAPHLRAAEGGAIALMIAAGCVLSVFAEPVMRYAAATAATLEAPRLYIDAVLQAHARPGPAAADPSGALPP</sequence>
<evidence type="ECO:0000259" key="10">
    <source>
        <dbReference type="Pfam" id="PF00361"/>
    </source>
</evidence>
<reference evidence="11" key="1">
    <citation type="submission" date="2022-07" db="EMBL/GenBank/DDBJ databases">
        <title>Tahibacter sp., a new gammaproteobacterium isolated from the silt sample collected at pig farm.</title>
        <authorList>
            <person name="Chen H."/>
        </authorList>
    </citation>
    <scope>NUCLEOTIDE SEQUENCE</scope>
    <source>
        <strain evidence="11">P2K</strain>
    </source>
</reference>
<dbReference type="NCBIfam" id="NF009309">
    <property type="entry name" value="PRK12666.1"/>
    <property type="match status" value="1"/>
</dbReference>
<evidence type="ECO:0000256" key="9">
    <source>
        <dbReference type="SAM" id="Phobius"/>
    </source>
</evidence>
<evidence type="ECO:0000256" key="6">
    <source>
        <dbReference type="ARBA" id="ARBA00023136"/>
    </source>
</evidence>
<organism evidence="11 12">
    <name type="scientific">Tahibacter harae</name>
    <dbReference type="NCBI Taxonomy" id="2963937"/>
    <lineage>
        <taxon>Bacteria</taxon>
        <taxon>Pseudomonadati</taxon>
        <taxon>Pseudomonadota</taxon>
        <taxon>Gammaproteobacteria</taxon>
        <taxon>Lysobacterales</taxon>
        <taxon>Rhodanobacteraceae</taxon>
        <taxon>Tahibacter</taxon>
    </lineage>
</organism>
<feature type="transmembrane region" description="Helical" evidence="9">
    <location>
        <begin position="33"/>
        <end position="53"/>
    </location>
</feature>
<keyword evidence="3" id="KW-1003">Cell membrane</keyword>
<evidence type="ECO:0000313" key="12">
    <source>
        <dbReference type="Proteomes" id="UP001165498"/>
    </source>
</evidence>
<evidence type="ECO:0000256" key="7">
    <source>
        <dbReference type="RuleBase" id="RU000320"/>
    </source>
</evidence>
<feature type="compositionally biased region" description="Acidic residues" evidence="8">
    <location>
        <begin position="367"/>
        <end position="379"/>
    </location>
</feature>
<feature type="region of interest" description="Disordered" evidence="8">
    <location>
        <begin position="359"/>
        <end position="379"/>
    </location>
</feature>
<keyword evidence="6 9" id="KW-0472">Membrane</keyword>
<feature type="transmembrane region" description="Helical" evidence="9">
    <location>
        <begin position="233"/>
        <end position="252"/>
    </location>
</feature>
<evidence type="ECO:0000313" key="11">
    <source>
        <dbReference type="EMBL" id="MCQ4163105.1"/>
    </source>
</evidence>
<evidence type="ECO:0000256" key="2">
    <source>
        <dbReference type="ARBA" id="ARBA00005346"/>
    </source>
</evidence>
<feature type="domain" description="NADH:quinone oxidoreductase/Mrp antiporter transmembrane" evidence="10">
    <location>
        <begin position="130"/>
        <end position="432"/>
    </location>
</feature>
<comment type="similarity">
    <text evidence="2">Belongs to the CPA3 antiporters (TC 2.A.63) subunit D family.</text>
</comment>
<evidence type="ECO:0000256" key="4">
    <source>
        <dbReference type="ARBA" id="ARBA00022692"/>
    </source>
</evidence>
<protein>
    <submittedName>
        <fullName evidence="11">Monovalent cation/H+ antiporter subunit D</fullName>
    </submittedName>
</protein>
<evidence type="ECO:0000256" key="1">
    <source>
        <dbReference type="ARBA" id="ARBA00004651"/>
    </source>
</evidence>
<evidence type="ECO:0000256" key="5">
    <source>
        <dbReference type="ARBA" id="ARBA00022989"/>
    </source>
</evidence>
<dbReference type="PANTHER" id="PTHR42703:SF1">
    <property type="entry name" value="NA(+)_H(+) ANTIPORTER SUBUNIT D1"/>
    <property type="match status" value="1"/>
</dbReference>
<dbReference type="Proteomes" id="UP001165498">
    <property type="component" value="Unassembled WGS sequence"/>
</dbReference>
<evidence type="ECO:0000256" key="3">
    <source>
        <dbReference type="ARBA" id="ARBA00022475"/>
    </source>
</evidence>
<name>A0ABT1QKP4_9GAMM</name>
<dbReference type="InterPro" id="IPR001750">
    <property type="entry name" value="ND/Mrp_TM"/>
</dbReference>
<keyword evidence="12" id="KW-1185">Reference proteome</keyword>
<feature type="transmembrane region" description="Helical" evidence="9">
    <location>
        <begin position="73"/>
        <end position="100"/>
    </location>
</feature>
<comment type="subcellular location">
    <subcellularLocation>
        <location evidence="1">Cell membrane</location>
        <topology evidence="1">Multi-pass membrane protein</topology>
    </subcellularLocation>
    <subcellularLocation>
        <location evidence="7">Membrane</location>
        <topology evidence="7">Multi-pass membrane protein</topology>
    </subcellularLocation>
</comment>
<keyword evidence="4 7" id="KW-0812">Transmembrane</keyword>
<comment type="caution">
    <text evidence="11">The sequence shown here is derived from an EMBL/GenBank/DDBJ whole genome shotgun (WGS) entry which is preliminary data.</text>
</comment>
<evidence type="ECO:0000256" key="8">
    <source>
        <dbReference type="SAM" id="MobiDB-lite"/>
    </source>
</evidence>
<dbReference type="PANTHER" id="PTHR42703">
    <property type="entry name" value="NADH DEHYDROGENASE"/>
    <property type="match status" value="1"/>
</dbReference>
<feature type="transmembrane region" description="Helical" evidence="9">
    <location>
        <begin position="165"/>
        <end position="187"/>
    </location>
</feature>